<organism evidence="1 2">
    <name type="scientific">Rhizobium jaguaris</name>
    <dbReference type="NCBI Taxonomy" id="1312183"/>
    <lineage>
        <taxon>Bacteria</taxon>
        <taxon>Pseudomonadati</taxon>
        <taxon>Pseudomonadota</taxon>
        <taxon>Alphaproteobacteria</taxon>
        <taxon>Hyphomicrobiales</taxon>
        <taxon>Rhizobiaceae</taxon>
        <taxon>Rhizobium/Agrobacterium group</taxon>
        <taxon>Rhizobium</taxon>
    </lineage>
</organism>
<sequence length="59" mass="6463">MCLISPKVRLVFSAGGEALPHQISRKNSGFWIFTFSVTAKRQGPAATLRGPFGRKTGRE</sequence>
<evidence type="ECO:0000313" key="2">
    <source>
        <dbReference type="Proteomes" id="UP000282195"/>
    </source>
</evidence>
<dbReference type="AlphaFoldDB" id="A0A387G0H3"/>
<keyword evidence="2" id="KW-1185">Reference proteome</keyword>
<name>A0A387G0H3_9HYPH</name>
<dbReference type="EMBL" id="CP032695">
    <property type="protein sequence ID" value="AYG62895.1"/>
    <property type="molecule type" value="Genomic_DNA"/>
</dbReference>
<proteinExistence type="predicted"/>
<geneLocation type="plasmid" evidence="2">
    <name>prccge525c</name>
</geneLocation>
<protein>
    <submittedName>
        <fullName evidence="1">Uncharacterized protein</fullName>
    </submittedName>
</protein>
<evidence type="ECO:0000313" key="1">
    <source>
        <dbReference type="EMBL" id="AYG62895.1"/>
    </source>
</evidence>
<dbReference type="KEGG" id="rjg:CCGE525_29705"/>
<keyword evidence="1" id="KW-0614">Plasmid</keyword>
<reference evidence="1 2" key="1">
    <citation type="submission" date="2018-10" db="EMBL/GenBank/DDBJ databases">
        <title>Rhizobium etli, R. leguminosarum and a new Rhizobium genospecies from Phaseolus dumosus.</title>
        <authorList>
            <person name="Ramirez-Puebla S.T."/>
            <person name="Rogel-Hernandez M.A."/>
            <person name="Guerrero G."/>
            <person name="Ormeno-Orrillo E."/>
            <person name="Martinez-Romero J.C."/>
            <person name="Negrete-Yankelevich S."/>
            <person name="Martinez-Romero E."/>
        </authorList>
    </citation>
    <scope>NUCLEOTIDE SEQUENCE [LARGE SCALE GENOMIC DNA]</scope>
    <source>
        <strain evidence="1 2">CCGE525</strain>
        <plasmid evidence="2">prccge525c</plasmid>
    </source>
</reference>
<gene>
    <name evidence="1" type="ORF">CCGE525_29705</name>
</gene>
<accession>A0A387G0H3</accession>
<dbReference type="Proteomes" id="UP000282195">
    <property type="component" value="Plasmid pRCCGE525c"/>
</dbReference>